<evidence type="ECO:0000256" key="5">
    <source>
        <dbReference type="ARBA" id="ARBA00022598"/>
    </source>
</evidence>
<organism evidence="19 20">
    <name type="scientific">Tomitella fengzijianii</name>
    <dbReference type="NCBI Taxonomy" id="2597660"/>
    <lineage>
        <taxon>Bacteria</taxon>
        <taxon>Bacillati</taxon>
        <taxon>Actinomycetota</taxon>
        <taxon>Actinomycetes</taxon>
        <taxon>Mycobacteriales</taxon>
        <taxon>Tomitella</taxon>
    </lineage>
</organism>
<evidence type="ECO:0000256" key="8">
    <source>
        <dbReference type="ARBA" id="ARBA00022840"/>
    </source>
</evidence>
<dbReference type="PANTHER" id="PTHR43445">
    <property type="entry name" value="UDP-N-ACETYLMURAMATE--L-ALANINE LIGASE-RELATED"/>
    <property type="match status" value="1"/>
</dbReference>
<keyword evidence="12 14" id="KW-0961">Cell wall biogenesis/degradation</keyword>
<dbReference type="Gene3D" id="3.90.190.20">
    <property type="entry name" value="Mur ligase, C-terminal domain"/>
    <property type="match status" value="1"/>
</dbReference>
<feature type="domain" description="Mur ligase N-terminal catalytic" evidence="16">
    <location>
        <begin position="44"/>
        <end position="147"/>
    </location>
</feature>
<dbReference type="InterPro" id="IPR036615">
    <property type="entry name" value="Mur_ligase_C_dom_sf"/>
</dbReference>
<dbReference type="Proteomes" id="UP000317344">
    <property type="component" value="Chromosome"/>
</dbReference>
<dbReference type="Gene3D" id="3.40.50.720">
    <property type="entry name" value="NAD(P)-binding Rossmann-like Domain"/>
    <property type="match status" value="1"/>
</dbReference>
<evidence type="ECO:0000256" key="4">
    <source>
        <dbReference type="ARBA" id="ARBA00022490"/>
    </source>
</evidence>
<dbReference type="GO" id="GO:0005737">
    <property type="term" value="C:cytoplasm"/>
    <property type="evidence" value="ECO:0007669"/>
    <property type="project" value="UniProtKB-SubCell"/>
</dbReference>
<evidence type="ECO:0000256" key="10">
    <source>
        <dbReference type="ARBA" id="ARBA00022984"/>
    </source>
</evidence>
<dbReference type="EMBL" id="CP041765">
    <property type="protein sequence ID" value="QDQ97866.1"/>
    <property type="molecule type" value="Genomic_DNA"/>
</dbReference>
<gene>
    <name evidence="14" type="primary">murC</name>
    <name evidence="19" type="ORF">FO059_11770</name>
</gene>
<dbReference type="SUPFAM" id="SSF51984">
    <property type="entry name" value="MurCD N-terminal domain"/>
    <property type="match status" value="1"/>
</dbReference>
<reference evidence="19 20" key="2">
    <citation type="submission" date="2019-07" db="EMBL/GenBank/DDBJ databases">
        <authorList>
            <person name="Huang Y."/>
        </authorList>
    </citation>
    <scope>NUCLEOTIDE SEQUENCE [LARGE SCALE GENOMIC DNA]</scope>
    <source>
        <strain evidence="19 20">HY188</strain>
    </source>
</reference>
<evidence type="ECO:0000256" key="13">
    <source>
        <dbReference type="ARBA" id="ARBA00047833"/>
    </source>
</evidence>
<dbReference type="Pfam" id="PF01225">
    <property type="entry name" value="Mur_ligase"/>
    <property type="match status" value="1"/>
</dbReference>
<dbReference type="InterPro" id="IPR005758">
    <property type="entry name" value="UDP-N-AcMur_Ala_ligase_MurC"/>
</dbReference>
<evidence type="ECO:0000256" key="12">
    <source>
        <dbReference type="ARBA" id="ARBA00023316"/>
    </source>
</evidence>
<dbReference type="Gene3D" id="3.40.1190.10">
    <property type="entry name" value="Mur-like, catalytic domain"/>
    <property type="match status" value="1"/>
</dbReference>
<feature type="region of interest" description="Disordered" evidence="15">
    <location>
        <begin position="1"/>
        <end position="23"/>
    </location>
</feature>
<sequence>MRWALPEGAGPVSGGAGPVHRDTDPLAADEAAERAALPPHLERVHMIGIGGAGMSGIARILLARGGQVSGSDAKESRGVLALRAGGARIRIGHSAEALDLLPGGPTSVVSTLSAIPRDNPELVAAAARGIDVLLRPAVLAALMRGYRSLLVTGTHGKTSTTSMVVVALQHCRMDPSFVVGGELNESGTNAHHGTGEVFVAEADESDGSLLQYRPRIVVVTNVDVDHLDHYGSLEAYRQVFDDFVERIVPGGVLVACLDDPGAAALAERSLSKGVRVLGYSSEFAHTPYTGPVPVAAHLAQWSATGAGGVGELRVAGEDHPRAMTLAVAGRHMAVNAVGALLAAREAGASLDRALDGLAGFGGVHRRFQLRGEAAGVRVVDDYAHHPTEVEAVLRAARDMVGPAGSDAGGRVIVAFQPHLYSRTAAFAAEFAAALSLADIVVVLDVYGARERPVAGVSGLLIAEKITTTAYFQPDLSAAPAQIAELAREGDLVITMGAGDVTMTGPEILTALGSAARDDSAGSRGRP</sequence>
<dbReference type="Pfam" id="PF08245">
    <property type="entry name" value="Mur_ligase_M"/>
    <property type="match status" value="1"/>
</dbReference>
<evidence type="ECO:0000256" key="15">
    <source>
        <dbReference type="SAM" id="MobiDB-lite"/>
    </source>
</evidence>
<keyword evidence="5 14" id="KW-0436">Ligase</keyword>
<dbReference type="NCBIfam" id="TIGR01082">
    <property type="entry name" value="murC"/>
    <property type="match status" value="1"/>
</dbReference>
<evidence type="ECO:0000259" key="16">
    <source>
        <dbReference type="Pfam" id="PF01225"/>
    </source>
</evidence>
<name>A0A516X464_9ACTN</name>
<evidence type="ECO:0000256" key="3">
    <source>
        <dbReference type="ARBA" id="ARBA00012211"/>
    </source>
</evidence>
<proteinExistence type="inferred from homology"/>
<dbReference type="GO" id="GO:0008763">
    <property type="term" value="F:UDP-N-acetylmuramate-L-alanine ligase activity"/>
    <property type="evidence" value="ECO:0007669"/>
    <property type="project" value="UniProtKB-UniRule"/>
</dbReference>
<dbReference type="GO" id="GO:0071555">
    <property type="term" value="P:cell wall organization"/>
    <property type="evidence" value="ECO:0007669"/>
    <property type="project" value="UniProtKB-KW"/>
</dbReference>
<dbReference type="GO" id="GO:0009252">
    <property type="term" value="P:peptidoglycan biosynthetic process"/>
    <property type="evidence" value="ECO:0007669"/>
    <property type="project" value="UniProtKB-UniRule"/>
</dbReference>
<comment type="catalytic activity">
    <reaction evidence="13 14">
        <text>UDP-N-acetyl-alpha-D-muramate + L-alanine + ATP = UDP-N-acetyl-alpha-D-muramoyl-L-alanine + ADP + phosphate + H(+)</text>
        <dbReference type="Rhea" id="RHEA:23372"/>
        <dbReference type="ChEBI" id="CHEBI:15378"/>
        <dbReference type="ChEBI" id="CHEBI:30616"/>
        <dbReference type="ChEBI" id="CHEBI:43474"/>
        <dbReference type="ChEBI" id="CHEBI:57972"/>
        <dbReference type="ChEBI" id="CHEBI:70757"/>
        <dbReference type="ChEBI" id="CHEBI:83898"/>
        <dbReference type="ChEBI" id="CHEBI:456216"/>
        <dbReference type="EC" id="6.3.2.8"/>
    </reaction>
</comment>
<comment type="similarity">
    <text evidence="14">Belongs to the MurCDEF family.</text>
</comment>
<keyword evidence="4 14" id="KW-0963">Cytoplasm</keyword>
<dbReference type="EC" id="6.3.2.8" evidence="3 14"/>
<keyword evidence="10 14" id="KW-0573">Peptidoglycan synthesis</keyword>
<comment type="subcellular location">
    <subcellularLocation>
        <location evidence="1 14">Cytoplasm</location>
    </subcellularLocation>
</comment>
<dbReference type="OrthoDB" id="9804126at2"/>
<feature type="domain" description="Mur ligase central" evidence="18">
    <location>
        <begin position="151"/>
        <end position="343"/>
    </location>
</feature>
<comment type="function">
    <text evidence="14">Cell wall formation.</text>
</comment>
<dbReference type="SUPFAM" id="SSF53244">
    <property type="entry name" value="MurD-like peptide ligases, peptide-binding domain"/>
    <property type="match status" value="1"/>
</dbReference>
<dbReference type="InterPro" id="IPR000713">
    <property type="entry name" value="Mur_ligase_N"/>
</dbReference>
<keyword evidence="6 14" id="KW-0132">Cell division</keyword>
<evidence type="ECO:0000256" key="11">
    <source>
        <dbReference type="ARBA" id="ARBA00023306"/>
    </source>
</evidence>
<evidence type="ECO:0000259" key="18">
    <source>
        <dbReference type="Pfam" id="PF08245"/>
    </source>
</evidence>
<protein>
    <recommendedName>
        <fullName evidence="3 14">UDP-N-acetylmuramate--L-alanine ligase</fullName>
        <ecNumber evidence="3 14">6.3.2.8</ecNumber>
    </recommendedName>
    <alternativeName>
        <fullName evidence="14">UDP-N-acetylmuramoyl-L-alanine synthetase</fullName>
    </alternativeName>
</protein>
<dbReference type="GO" id="GO:0005524">
    <property type="term" value="F:ATP binding"/>
    <property type="evidence" value="ECO:0007669"/>
    <property type="project" value="UniProtKB-UniRule"/>
</dbReference>
<keyword evidence="7 14" id="KW-0547">Nucleotide-binding</keyword>
<evidence type="ECO:0000256" key="9">
    <source>
        <dbReference type="ARBA" id="ARBA00022960"/>
    </source>
</evidence>
<evidence type="ECO:0000259" key="17">
    <source>
        <dbReference type="Pfam" id="PF02875"/>
    </source>
</evidence>
<dbReference type="GO" id="GO:0051301">
    <property type="term" value="P:cell division"/>
    <property type="evidence" value="ECO:0007669"/>
    <property type="project" value="UniProtKB-KW"/>
</dbReference>
<comment type="pathway">
    <text evidence="2 14">Cell wall biogenesis; peptidoglycan biosynthesis.</text>
</comment>
<feature type="domain" description="Mur ligase C-terminal" evidence="17">
    <location>
        <begin position="365"/>
        <end position="498"/>
    </location>
</feature>
<dbReference type="Pfam" id="PF02875">
    <property type="entry name" value="Mur_ligase_C"/>
    <property type="match status" value="1"/>
</dbReference>
<dbReference type="AlphaFoldDB" id="A0A516X464"/>
<feature type="binding site" evidence="14">
    <location>
        <begin position="153"/>
        <end position="159"/>
    </location>
    <ligand>
        <name>ATP</name>
        <dbReference type="ChEBI" id="CHEBI:30616"/>
    </ligand>
</feature>
<evidence type="ECO:0000256" key="1">
    <source>
        <dbReference type="ARBA" id="ARBA00004496"/>
    </source>
</evidence>
<keyword evidence="8 14" id="KW-0067">ATP-binding</keyword>
<evidence type="ECO:0000256" key="7">
    <source>
        <dbReference type="ARBA" id="ARBA00022741"/>
    </source>
</evidence>
<evidence type="ECO:0000313" key="19">
    <source>
        <dbReference type="EMBL" id="QDQ97866.1"/>
    </source>
</evidence>
<dbReference type="GO" id="GO:0008360">
    <property type="term" value="P:regulation of cell shape"/>
    <property type="evidence" value="ECO:0007669"/>
    <property type="project" value="UniProtKB-KW"/>
</dbReference>
<dbReference type="PANTHER" id="PTHR43445:SF3">
    <property type="entry name" value="UDP-N-ACETYLMURAMATE--L-ALANINE LIGASE"/>
    <property type="match status" value="1"/>
</dbReference>
<dbReference type="SUPFAM" id="SSF53623">
    <property type="entry name" value="MurD-like peptide ligases, catalytic domain"/>
    <property type="match status" value="1"/>
</dbReference>
<dbReference type="UniPathway" id="UPA00219"/>
<dbReference type="KEGG" id="toy:FO059_11770"/>
<dbReference type="HAMAP" id="MF_00046">
    <property type="entry name" value="MurC"/>
    <property type="match status" value="1"/>
</dbReference>
<evidence type="ECO:0000256" key="2">
    <source>
        <dbReference type="ARBA" id="ARBA00004752"/>
    </source>
</evidence>
<dbReference type="InterPro" id="IPR013221">
    <property type="entry name" value="Mur_ligase_cen"/>
</dbReference>
<reference evidence="19 20" key="1">
    <citation type="submission" date="2019-07" db="EMBL/GenBank/DDBJ databases">
        <title>Tomitella cavernea sp. nov., an actinomycete isolated from soil.</title>
        <authorList>
            <person name="Cheng J."/>
        </authorList>
    </citation>
    <scope>NUCLEOTIDE SEQUENCE [LARGE SCALE GENOMIC DNA]</scope>
    <source>
        <strain evidence="19 20">HY188</strain>
    </source>
</reference>
<accession>A0A516X464</accession>
<dbReference type="InterPro" id="IPR004101">
    <property type="entry name" value="Mur_ligase_C"/>
</dbReference>
<evidence type="ECO:0000256" key="6">
    <source>
        <dbReference type="ARBA" id="ARBA00022618"/>
    </source>
</evidence>
<evidence type="ECO:0000313" key="20">
    <source>
        <dbReference type="Proteomes" id="UP000317344"/>
    </source>
</evidence>
<keyword evidence="9 14" id="KW-0133">Cell shape</keyword>
<keyword evidence="20" id="KW-1185">Reference proteome</keyword>
<evidence type="ECO:0000256" key="14">
    <source>
        <dbReference type="HAMAP-Rule" id="MF_00046"/>
    </source>
</evidence>
<dbReference type="InterPro" id="IPR050061">
    <property type="entry name" value="MurCDEF_pg_biosynth"/>
</dbReference>
<dbReference type="InterPro" id="IPR036565">
    <property type="entry name" value="Mur-like_cat_sf"/>
</dbReference>
<keyword evidence="11 14" id="KW-0131">Cell cycle</keyword>